<accession>A0A0N4VQ97</accession>
<evidence type="ECO:0000313" key="4">
    <source>
        <dbReference type="WBParaSite" id="EVEC_0001318901-mRNA-1"/>
    </source>
</evidence>
<dbReference type="PANTHER" id="PTHR47331">
    <property type="entry name" value="PHD-TYPE DOMAIN-CONTAINING PROTEIN"/>
    <property type="match status" value="1"/>
</dbReference>
<gene>
    <name evidence="2" type="ORF">EVEC_LOCUS12343</name>
</gene>
<keyword evidence="3" id="KW-1185">Reference proteome</keyword>
<evidence type="ECO:0000313" key="3">
    <source>
        <dbReference type="Proteomes" id="UP000274131"/>
    </source>
</evidence>
<dbReference type="Proteomes" id="UP000274131">
    <property type="component" value="Unassembled WGS sequence"/>
</dbReference>
<keyword evidence="1" id="KW-0175">Coiled coil</keyword>
<dbReference type="STRING" id="51028.A0A0N4VQ97"/>
<reference evidence="4" key="1">
    <citation type="submission" date="2017-02" db="UniProtKB">
        <authorList>
            <consortium name="WormBaseParasite"/>
        </authorList>
    </citation>
    <scope>IDENTIFICATION</scope>
</reference>
<evidence type="ECO:0000256" key="1">
    <source>
        <dbReference type="SAM" id="Coils"/>
    </source>
</evidence>
<dbReference type="Pfam" id="PF05380">
    <property type="entry name" value="Peptidase_A17"/>
    <property type="match status" value="1"/>
</dbReference>
<dbReference type="InterPro" id="IPR005312">
    <property type="entry name" value="DUF1759"/>
</dbReference>
<organism evidence="4">
    <name type="scientific">Enterobius vermicularis</name>
    <name type="common">Human pinworm</name>
    <dbReference type="NCBI Taxonomy" id="51028"/>
    <lineage>
        <taxon>Eukaryota</taxon>
        <taxon>Metazoa</taxon>
        <taxon>Ecdysozoa</taxon>
        <taxon>Nematoda</taxon>
        <taxon>Chromadorea</taxon>
        <taxon>Rhabditida</taxon>
        <taxon>Spirurina</taxon>
        <taxon>Oxyuridomorpha</taxon>
        <taxon>Oxyuroidea</taxon>
        <taxon>Oxyuridae</taxon>
        <taxon>Enterobius</taxon>
    </lineage>
</organism>
<name>A0A0N4VQ97_ENTVE</name>
<proteinExistence type="predicted"/>
<dbReference type="AlphaFoldDB" id="A0A0N4VQ97"/>
<reference evidence="2 3" key="2">
    <citation type="submission" date="2018-10" db="EMBL/GenBank/DDBJ databases">
        <authorList>
            <consortium name="Pathogen Informatics"/>
        </authorList>
    </citation>
    <scope>NUCLEOTIDE SEQUENCE [LARGE SCALE GENOMIC DNA]</scope>
</reference>
<dbReference type="WBParaSite" id="EVEC_0001318901-mRNA-1">
    <property type="protein sequence ID" value="EVEC_0001318901-mRNA-1"/>
    <property type="gene ID" value="EVEC_0001318901"/>
</dbReference>
<dbReference type="InterPro" id="IPR008042">
    <property type="entry name" value="Retrotrans_Pao"/>
</dbReference>
<dbReference type="EMBL" id="UXUI01014253">
    <property type="protein sequence ID" value="VDD97592.1"/>
    <property type="molecule type" value="Genomic_DNA"/>
</dbReference>
<feature type="coiled-coil region" evidence="1">
    <location>
        <begin position="6"/>
        <end position="125"/>
    </location>
</feature>
<protein>
    <submittedName>
        <fullName evidence="4">Reverse transcriptase domain-containing protein</fullName>
    </submittedName>
</protein>
<sequence>MSMAINEIINKEFEELRQRLEKIGQLVQPVETEDKVLLIKQNKEYINKERIQIKLLRNNLSQIESLHEKWLNLSASESVDEEQMGEAIEDLLGDLEQLRKARKTMTIIEANVEQCKENLQELTKQEKTVPISPNVFTLPIPTFNGNLTEWFSFWNSFETYVEKNNKLGKIQELSQLKKVLAGEAKKLVEGYIIFAADYEIVKRNLEKRPCYSCSQKHDVLFYKTWKEQKQPVSSSFLSYINGCSKTEDYLSDQIDTSEDSKSVLSNTSQFDSLGSISSTTSLLRKFCQKLWERHYKWDELLGSSLMQEWNRLVKPFKFAQFAHRQVPSDGNWDLHVFIDGSKNGYAAIVYATVKVENTKYSSIMYAKSRLMPIKLITMPKAELLAAETIKDLGLKFRFVPSEDNPADIGSMECIPNKLKNNDLRWSDPD</sequence>
<evidence type="ECO:0000313" key="2">
    <source>
        <dbReference type="EMBL" id="VDD97592.1"/>
    </source>
</evidence>
<dbReference type="Pfam" id="PF03564">
    <property type="entry name" value="DUF1759"/>
    <property type="match status" value="1"/>
</dbReference>
<dbReference type="OrthoDB" id="7762859at2759"/>